<sequence length="187" mass="21309">MFPPSFRIQAFHSVHGSAHPGNRATHKSLSQRFIWPSMAKDCKEWVRTCTDYQQNKVQRQIHGALGEIQPPSDRFSHIHIDLIGSRVLSQGYTYVFTCVDRFTHWPEVISLPDCKAHTVAQAFCVHWISRFGIPCKITSDRGCQFENTLFRQRTTTLGISHSFTSAYNPEANITVGRLHGQLKAAIR</sequence>
<evidence type="ECO:0000256" key="1">
    <source>
        <dbReference type="ARBA" id="ARBA00012493"/>
    </source>
</evidence>
<dbReference type="InterPro" id="IPR036397">
    <property type="entry name" value="RNaseH_sf"/>
</dbReference>
<protein>
    <recommendedName>
        <fullName evidence="1">RNA-directed DNA polymerase</fullName>
        <ecNumber evidence="1">2.7.7.49</ecNumber>
    </recommendedName>
</protein>
<dbReference type="Pfam" id="PF00665">
    <property type="entry name" value="rve"/>
    <property type="match status" value="1"/>
</dbReference>
<dbReference type="Gene3D" id="3.30.420.10">
    <property type="entry name" value="Ribonuclease H-like superfamily/Ribonuclease H"/>
    <property type="match status" value="1"/>
</dbReference>
<proteinExistence type="predicted"/>
<dbReference type="InterPro" id="IPR012337">
    <property type="entry name" value="RNaseH-like_sf"/>
</dbReference>
<name>A0A0A9W7L1_LYGHE</name>
<dbReference type="SUPFAM" id="SSF53098">
    <property type="entry name" value="Ribonuclease H-like"/>
    <property type="match status" value="1"/>
</dbReference>
<dbReference type="InterPro" id="IPR050951">
    <property type="entry name" value="Retrovirus_Pol_polyprotein"/>
</dbReference>
<evidence type="ECO:0000313" key="3">
    <source>
        <dbReference type="EMBL" id="JAG00845.1"/>
    </source>
</evidence>
<dbReference type="PANTHER" id="PTHR37984">
    <property type="entry name" value="PROTEIN CBG26694"/>
    <property type="match status" value="1"/>
</dbReference>
<gene>
    <name evidence="3" type="primary">pol_43</name>
    <name evidence="3" type="ORF">CM83_36446</name>
</gene>
<organism evidence="3">
    <name type="scientific">Lygus hesperus</name>
    <name type="common">Western plant bug</name>
    <dbReference type="NCBI Taxonomy" id="30085"/>
    <lineage>
        <taxon>Eukaryota</taxon>
        <taxon>Metazoa</taxon>
        <taxon>Ecdysozoa</taxon>
        <taxon>Arthropoda</taxon>
        <taxon>Hexapoda</taxon>
        <taxon>Insecta</taxon>
        <taxon>Pterygota</taxon>
        <taxon>Neoptera</taxon>
        <taxon>Paraneoptera</taxon>
        <taxon>Hemiptera</taxon>
        <taxon>Heteroptera</taxon>
        <taxon>Panheteroptera</taxon>
        <taxon>Cimicomorpha</taxon>
        <taxon>Miridae</taxon>
        <taxon>Mirini</taxon>
        <taxon>Lygus</taxon>
    </lineage>
</organism>
<dbReference type="PROSITE" id="PS50994">
    <property type="entry name" value="INTEGRASE"/>
    <property type="match status" value="1"/>
</dbReference>
<reference evidence="3" key="2">
    <citation type="submission" date="2014-07" db="EMBL/GenBank/DDBJ databases">
        <authorList>
            <person name="Hull J."/>
        </authorList>
    </citation>
    <scope>NUCLEOTIDE SEQUENCE</scope>
</reference>
<dbReference type="GO" id="GO:0015074">
    <property type="term" value="P:DNA integration"/>
    <property type="evidence" value="ECO:0007669"/>
    <property type="project" value="InterPro"/>
</dbReference>
<dbReference type="InterPro" id="IPR001584">
    <property type="entry name" value="Integrase_cat-core"/>
</dbReference>
<dbReference type="Pfam" id="PF17921">
    <property type="entry name" value="Integrase_H2C2"/>
    <property type="match status" value="1"/>
</dbReference>
<dbReference type="GO" id="GO:0003676">
    <property type="term" value="F:nucleic acid binding"/>
    <property type="evidence" value="ECO:0007669"/>
    <property type="project" value="InterPro"/>
</dbReference>
<dbReference type="Gene3D" id="1.10.340.70">
    <property type="match status" value="1"/>
</dbReference>
<dbReference type="EMBL" id="GBHO01042759">
    <property type="protein sequence ID" value="JAG00845.1"/>
    <property type="molecule type" value="Transcribed_RNA"/>
</dbReference>
<dbReference type="EC" id="2.7.7.49" evidence="1"/>
<evidence type="ECO:0000259" key="2">
    <source>
        <dbReference type="PROSITE" id="PS50994"/>
    </source>
</evidence>
<dbReference type="AlphaFoldDB" id="A0A0A9W7L1"/>
<dbReference type="GO" id="GO:0003964">
    <property type="term" value="F:RNA-directed DNA polymerase activity"/>
    <property type="evidence" value="ECO:0007669"/>
    <property type="project" value="UniProtKB-EC"/>
</dbReference>
<dbReference type="PANTHER" id="PTHR37984:SF15">
    <property type="entry name" value="INTEGRASE CATALYTIC DOMAIN-CONTAINING PROTEIN"/>
    <property type="match status" value="1"/>
</dbReference>
<feature type="domain" description="Integrase catalytic" evidence="2">
    <location>
        <begin position="66"/>
        <end position="187"/>
    </location>
</feature>
<dbReference type="InterPro" id="IPR041588">
    <property type="entry name" value="Integrase_H2C2"/>
</dbReference>
<reference evidence="3" key="1">
    <citation type="journal article" date="2014" name="PLoS ONE">
        <title>Transcriptome-Based Identification of ABC Transporters in the Western Tarnished Plant Bug Lygus hesperus.</title>
        <authorList>
            <person name="Hull J.J."/>
            <person name="Chaney K."/>
            <person name="Geib S.M."/>
            <person name="Fabrick J.A."/>
            <person name="Brent C.S."/>
            <person name="Walsh D."/>
            <person name="Lavine L.C."/>
        </authorList>
    </citation>
    <scope>NUCLEOTIDE SEQUENCE</scope>
</reference>
<accession>A0A0A9W7L1</accession>